<evidence type="ECO:0000256" key="1">
    <source>
        <dbReference type="SAM" id="MobiDB-lite"/>
    </source>
</evidence>
<dbReference type="GeneID" id="92094154"/>
<evidence type="ECO:0000313" key="3">
    <source>
        <dbReference type="Proteomes" id="UP001480595"/>
    </source>
</evidence>
<dbReference type="RefSeq" id="XP_066713261.1">
    <property type="nucleotide sequence ID" value="XM_066861091.1"/>
</dbReference>
<comment type="caution">
    <text evidence="2">The sequence shown here is derived from an EMBL/GenBank/DDBJ whole genome shotgun (WGS) entry which is preliminary data.</text>
</comment>
<keyword evidence="3" id="KW-1185">Reference proteome</keyword>
<gene>
    <name evidence="2" type="ORF">PG994_009682</name>
</gene>
<dbReference type="EMBL" id="JAQQWL010000010">
    <property type="protein sequence ID" value="KAK8054615.1"/>
    <property type="molecule type" value="Genomic_DNA"/>
</dbReference>
<feature type="region of interest" description="Disordered" evidence="1">
    <location>
        <begin position="374"/>
        <end position="393"/>
    </location>
</feature>
<dbReference type="Proteomes" id="UP001480595">
    <property type="component" value="Unassembled WGS sequence"/>
</dbReference>
<name>A0ABR1U6R9_9PEZI</name>
<organism evidence="2 3">
    <name type="scientific">Apiospora phragmitis</name>
    <dbReference type="NCBI Taxonomy" id="2905665"/>
    <lineage>
        <taxon>Eukaryota</taxon>
        <taxon>Fungi</taxon>
        <taxon>Dikarya</taxon>
        <taxon>Ascomycota</taxon>
        <taxon>Pezizomycotina</taxon>
        <taxon>Sordariomycetes</taxon>
        <taxon>Xylariomycetidae</taxon>
        <taxon>Amphisphaeriales</taxon>
        <taxon>Apiosporaceae</taxon>
        <taxon>Apiospora</taxon>
    </lineage>
</organism>
<proteinExistence type="predicted"/>
<reference evidence="2 3" key="1">
    <citation type="submission" date="2023-01" db="EMBL/GenBank/DDBJ databases">
        <title>Analysis of 21 Apiospora genomes using comparative genomics revels a genus with tremendous synthesis potential of carbohydrate active enzymes and secondary metabolites.</title>
        <authorList>
            <person name="Sorensen T."/>
        </authorList>
    </citation>
    <scope>NUCLEOTIDE SEQUENCE [LARGE SCALE GENOMIC DNA]</scope>
    <source>
        <strain evidence="2 3">CBS 135458</strain>
    </source>
</reference>
<protein>
    <submittedName>
        <fullName evidence="2">Uncharacterized protein</fullName>
    </submittedName>
</protein>
<sequence length="422" mass="48632">MVAHRKKPEIVPSELPMQYELYKQMVFAQNVLAKSQADALCLALVLPKLTSLQQLTMSASHCFYEGYTKQRAANEDGCIRLMNFEGEHEGVTTLEVLLDAAARTNICVPRLRVGSLNYRFFEKDPEEVVRLFKPFRDATHIDLRLAIDVDDDMNDVTGDTERCRACLQSGIVADTLKSLAKLQHLSFLLFTIDPRKRGTSLSRIVTPGHRWSHLTDVTLECLDCERSELWDFLLLHKDTLLSVCLSDMSFTKGSWRRILVDMRKDMYIRDPCICGTLVGYSEDGPDEGRAERYQLRSPVSGPDDMRSSVNCYVRRGGEGYPDELPLTKRVVRNYFESHVRKHVKRSEAEDEALAHEAMLDMYRRRQELDRTEPGWDRLDLDSEDEESDGERRDELAWYGSYHDYMEAMENTSSAWEDSEDDI</sequence>
<evidence type="ECO:0000313" key="2">
    <source>
        <dbReference type="EMBL" id="KAK8054615.1"/>
    </source>
</evidence>
<accession>A0ABR1U6R9</accession>